<dbReference type="AlphaFoldDB" id="A0A212J9L9"/>
<accession>A0A212J9L9</accession>
<evidence type="ECO:0000313" key="11">
    <source>
        <dbReference type="EMBL" id="SBV96118.1"/>
    </source>
</evidence>
<evidence type="ECO:0000256" key="4">
    <source>
        <dbReference type="ARBA" id="ARBA00022448"/>
    </source>
</evidence>
<dbReference type="InterPro" id="IPR051327">
    <property type="entry name" value="MATE_MepA_subfamily"/>
</dbReference>
<dbReference type="CDD" id="cd13143">
    <property type="entry name" value="MATE_MepA_like"/>
    <property type="match status" value="1"/>
</dbReference>
<evidence type="ECO:0000256" key="3">
    <source>
        <dbReference type="ARBA" id="ARBA00022106"/>
    </source>
</evidence>
<feature type="transmembrane region" description="Helical" evidence="10">
    <location>
        <begin position="92"/>
        <end position="114"/>
    </location>
</feature>
<keyword evidence="9" id="KW-0046">Antibiotic resistance</keyword>
<evidence type="ECO:0000256" key="2">
    <source>
        <dbReference type="ARBA" id="ARBA00008417"/>
    </source>
</evidence>
<feature type="transmembrane region" description="Helical" evidence="10">
    <location>
        <begin position="321"/>
        <end position="339"/>
    </location>
</feature>
<name>A0A212J9L9_9FIRM</name>
<dbReference type="GO" id="GO:0005886">
    <property type="term" value="C:plasma membrane"/>
    <property type="evidence" value="ECO:0007669"/>
    <property type="project" value="UniProtKB-SubCell"/>
</dbReference>
<keyword evidence="4" id="KW-0813">Transport</keyword>
<comment type="similarity">
    <text evidence="2">Belongs to the multi antimicrobial extrusion (MATE) (TC 2.A.66.1) family. MepA subfamily.</text>
</comment>
<keyword evidence="7 10" id="KW-1133">Transmembrane helix</keyword>
<feature type="transmembrane region" description="Helical" evidence="10">
    <location>
        <begin position="47"/>
        <end position="80"/>
    </location>
</feature>
<evidence type="ECO:0000256" key="1">
    <source>
        <dbReference type="ARBA" id="ARBA00004651"/>
    </source>
</evidence>
<evidence type="ECO:0000256" key="10">
    <source>
        <dbReference type="SAM" id="Phobius"/>
    </source>
</evidence>
<dbReference type="PANTHER" id="PTHR43823:SF3">
    <property type="entry name" value="MULTIDRUG EXPORT PROTEIN MEPA"/>
    <property type="match status" value="1"/>
</dbReference>
<feature type="transmembrane region" description="Helical" evidence="10">
    <location>
        <begin position="15"/>
        <end position="35"/>
    </location>
</feature>
<dbReference type="GO" id="GO:0015297">
    <property type="term" value="F:antiporter activity"/>
    <property type="evidence" value="ECO:0007669"/>
    <property type="project" value="InterPro"/>
</dbReference>
<dbReference type="InterPro" id="IPR045070">
    <property type="entry name" value="MATE_MepA-like"/>
</dbReference>
<feature type="transmembrane region" description="Helical" evidence="10">
    <location>
        <begin position="193"/>
        <end position="214"/>
    </location>
</feature>
<evidence type="ECO:0000256" key="7">
    <source>
        <dbReference type="ARBA" id="ARBA00022989"/>
    </source>
</evidence>
<comment type="subcellular location">
    <subcellularLocation>
        <location evidence="1">Cell membrane</location>
        <topology evidence="1">Multi-pass membrane protein</topology>
    </subcellularLocation>
</comment>
<dbReference type="InterPro" id="IPR048279">
    <property type="entry name" value="MdtK-like"/>
</dbReference>
<dbReference type="EMBL" id="FLUN01000001">
    <property type="protein sequence ID" value="SBV96118.1"/>
    <property type="molecule type" value="Genomic_DNA"/>
</dbReference>
<feature type="transmembrane region" description="Helical" evidence="10">
    <location>
        <begin position="164"/>
        <end position="187"/>
    </location>
</feature>
<dbReference type="PIRSF" id="PIRSF006603">
    <property type="entry name" value="DinF"/>
    <property type="match status" value="1"/>
</dbReference>
<feature type="transmembrane region" description="Helical" evidence="10">
    <location>
        <begin position="274"/>
        <end position="300"/>
    </location>
</feature>
<feature type="transmembrane region" description="Helical" evidence="10">
    <location>
        <begin position="134"/>
        <end position="157"/>
    </location>
</feature>
<reference evidence="11" key="1">
    <citation type="submission" date="2016-04" db="EMBL/GenBank/DDBJ databases">
        <authorList>
            <person name="Evans L.H."/>
            <person name="Alamgir A."/>
            <person name="Owens N."/>
            <person name="Weber N.D."/>
            <person name="Virtaneva K."/>
            <person name="Barbian K."/>
            <person name="Babar A."/>
            <person name="Rosenke K."/>
        </authorList>
    </citation>
    <scope>NUCLEOTIDE SEQUENCE</scope>
    <source>
        <strain evidence="11">86</strain>
    </source>
</reference>
<dbReference type="PANTHER" id="PTHR43823">
    <property type="entry name" value="SPORULATION PROTEIN YKVU"/>
    <property type="match status" value="1"/>
</dbReference>
<proteinExistence type="inferred from homology"/>
<evidence type="ECO:0000256" key="6">
    <source>
        <dbReference type="ARBA" id="ARBA00022692"/>
    </source>
</evidence>
<dbReference type="GO" id="GO:0046677">
    <property type="term" value="P:response to antibiotic"/>
    <property type="evidence" value="ECO:0007669"/>
    <property type="project" value="UniProtKB-KW"/>
</dbReference>
<keyword evidence="6 10" id="KW-0812">Transmembrane</keyword>
<organism evidence="11">
    <name type="scientific">uncultured Eubacteriales bacterium</name>
    <dbReference type="NCBI Taxonomy" id="172733"/>
    <lineage>
        <taxon>Bacteria</taxon>
        <taxon>Bacillati</taxon>
        <taxon>Bacillota</taxon>
        <taxon>Clostridia</taxon>
        <taxon>Eubacteriales</taxon>
        <taxon>environmental samples</taxon>
    </lineage>
</organism>
<keyword evidence="8 10" id="KW-0472">Membrane</keyword>
<evidence type="ECO:0000256" key="9">
    <source>
        <dbReference type="ARBA" id="ARBA00023251"/>
    </source>
</evidence>
<feature type="transmembrane region" description="Helical" evidence="10">
    <location>
        <begin position="235"/>
        <end position="262"/>
    </location>
</feature>
<dbReference type="GO" id="GO:0042910">
    <property type="term" value="F:xenobiotic transmembrane transporter activity"/>
    <property type="evidence" value="ECO:0007669"/>
    <property type="project" value="InterPro"/>
</dbReference>
<dbReference type="InterPro" id="IPR002528">
    <property type="entry name" value="MATE_fam"/>
</dbReference>
<evidence type="ECO:0000256" key="8">
    <source>
        <dbReference type="ARBA" id="ARBA00023136"/>
    </source>
</evidence>
<feature type="transmembrane region" description="Helical" evidence="10">
    <location>
        <begin position="384"/>
        <end position="408"/>
    </location>
</feature>
<feature type="transmembrane region" description="Helical" evidence="10">
    <location>
        <begin position="414"/>
        <end position="433"/>
    </location>
</feature>
<keyword evidence="5" id="KW-1003">Cell membrane</keyword>
<gene>
    <name evidence="11" type="ORF">KL86CLO1_10734</name>
</gene>
<sequence length="470" mass="51214">MNVQNASLKPINKKFIKYVIPSVIGMVVQALYTILDGIVVGQGIGEIGLAAINIVFPLGMIVIALAMLISVGGANVYSFYKGQEEAEKANNIFCQCLILSAAVGAILALTGFAFREPLALLAGANDALLPSATAYLKWLAPFSLFQMIVCCLSIFVRNDDAPRLVMIATVTGAVINAILDIVFILIFHYGIEVAAMTNGIGMLIEITFYATHFVGKKGMLRIKKPVFNFADMKRVFSNGFATFLMEFSLPAVTVSFNLAIIHTAGTLGVTAYSIVGYVCAIMNMVLIGVTQGAQPLMSFYHGKGDKKAFSHAYHLGMRTNIIIPVILVSLCFTFSKGLVSLFRSDNPELTALTSHMLRIYPLAYVAIGVILMNILYFQTTERNAFSAVISFLRCIGFIQVLLLLSVYLFDGQGLYLAFFAGELCHLVISQVLVKRARRLEDTAVQTQRAIIEGDIIGESKLDITFKDLAD</sequence>
<protein>
    <recommendedName>
        <fullName evidence="3">Multidrug export protein MepA</fullName>
    </recommendedName>
</protein>
<evidence type="ECO:0000256" key="5">
    <source>
        <dbReference type="ARBA" id="ARBA00022475"/>
    </source>
</evidence>
<feature type="transmembrane region" description="Helical" evidence="10">
    <location>
        <begin position="359"/>
        <end position="377"/>
    </location>
</feature>
<dbReference type="Pfam" id="PF01554">
    <property type="entry name" value="MatE"/>
    <property type="match status" value="2"/>
</dbReference>